<dbReference type="PROSITE" id="PS01124">
    <property type="entry name" value="HTH_ARAC_FAMILY_2"/>
    <property type="match status" value="1"/>
</dbReference>
<organism evidence="5 6">
    <name type="scientific">Sediminibacterium ginsengisoli</name>
    <dbReference type="NCBI Taxonomy" id="413434"/>
    <lineage>
        <taxon>Bacteria</taxon>
        <taxon>Pseudomonadati</taxon>
        <taxon>Bacteroidota</taxon>
        <taxon>Chitinophagia</taxon>
        <taxon>Chitinophagales</taxon>
        <taxon>Chitinophagaceae</taxon>
        <taxon>Sediminibacterium</taxon>
    </lineage>
</organism>
<dbReference type="InterPro" id="IPR037923">
    <property type="entry name" value="HTH-like"/>
</dbReference>
<evidence type="ECO:0000256" key="3">
    <source>
        <dbReference type="ARBA" id="ARBA00023163"/>
    </source>
</evidence>
<feature type="domain" description="HTH araC/xylS-type" evidence="4">
    <location>
        <begin position="189"/>
        <end position="287"/>
    </location>
</feature>
<evidence type="ECO:0000259" key="4">
    <source>
        <dbReference type="PROSITE" id="PS01124"/>
    </source>
</evidence>
<protein>
    <submittedName>
        <fullName evidence="5">AraC-type DNA-binding protein</fullName>
    </submittedName>
</protein>
<dbReference type="Pfam" id="PF12833">
    <property type="entry name" value="HTH_18"/>
    <property type="match status" value="1"/>
</dbReference>
<dbReference type="EMBL" id="FUWH01000005">
    <property type="protein sequence ID" value="SJZ83202.1"/>
    <property type="molecule type" value="Genomic_DNA"/>
</dbReference>
<dbReference type="AlphaFoldDB" id="A0A1T4NVZ1"/>
<evidence type="ECO:0000256" key="2">
    <source>
        <dbReference type="ARBA" id="ARBA00023125"/>
    </source>
</evidence>
<dbReference type="RefSeq" id="WP_078831339.1">
    <property type="nucleotide sequence ID" value="NZ_FUWH01000005.1"/>
</dbReference>
<name>A0A1T4NVZ1_9BACT</name>
<dbReference type="SUPFAM" id="SSF46689">
    <property type="entry name" value="Homeodomain-like"/>
    <property type="match status" value="1"/>
</dbReference>
<dbReference type="Gene3D" id="2.60.120.10">
    <property type="entry name" value="Jelly Rolls"/>
    <property type="match status" value="1"/>
</dbReference>
<evidence type="ECO:0000256" key="1">
    <source>
        <dbReference type="ARBA" id="ARBA00023015"/>
    </source>
</evidence>
<sequence>MKGKENIPVYHLCSLQQEAKQDDLQVERFGEYLERHYTNLHHPHRHSFYHMVLFSKGRGTHTIDFTRYTVTPGQLYCMVPGQVHSWHFTGDTDGYILNFSEHFFRSFLLEQDYLDRFSFFGGESNAGVLQLNNTIYGKAEQLFGELITLSAGSPDPDLLRVLLLQLLLTVNENGSGNGTDPQQQQMVLKRFRKLVSQHYQTLRMPGEYAELLHVTPNYLNALCKELLGVTAGELIRNRVLLEAKRLLTNAGMQVAEVAAVLNFKDNSYFNRFFRKYTGQTPETFRKQLYHS</sequence>
<dbReference type="STRING" id="413434.SAMN04488132_1055"/>
<dbReference type="InterPro" id="IPR003313">
    <property type="entry name" value="AraC-bd"/>
</dbReference>
<proteinExistence type="predicted"/>
<keyword evidence="2 5" id="KW-0238">DNA-binding</keyword>
<accession>A0A1T4NVZ1</accession>
<dbReference type="SMART" id="SM00342">
    <property type="entry name" value="HTH_ARAC"/>
    <property type="match status" value="1"/>
</dbReference>
<evidence type="ECO:0000313" key="6">
    <source>
        <dbReference type="Proteomes" id="UP000190888"/>
    </source>
</evidence>
<dbReference type="OrthoDB" id="2585681at2"/>
<dbReference type="InterPro" id="IPR020449">
    <property type="entry name" value="Tscrpt_reg_AraC-type_HTH"/>
</dbReference>
<keyword evidence="3" id="KW-0804">Transcription</keyword>
<dbReference type="InterPro" id="IPR009057">
    <property type="entry name" value="Homeodomain-like_sf"/>
</dbReference>
<dbReference type="GO" id="GO:0003700">
    <property type="term" value="F:DNA-binding transcription factor activity"/>
    <property type="evidence" value="ECO:0007669"/>
    <property type="project" value="InterPro"/>
</dbReference>
<evidence type="ECO:0000313" key="5">
    <source>
        <dbReference type="EMBL" id="SJZ83202.1"/>
    </source>
</evidence>
<dbReference type="Pfam" id="PF02311">
    <property type="entry name" value="AraC_binding"/>
    <property type="match status" value="1"/>
</dbReference>
<dbReference type="GO" id="GO:0043565">
    <property type="term" value="F:sequence-specific DNA binding"/>
    <property type="evidence" value="ECO:0007669"/>
    <property type="project" value="InterPro"/>
</dbReference>
<dbReference type="Gene3D" id="1.10.10.60">
    <property type="entry name" value="Homeodomain-like"/>
    <property type="match status" value="1"/>
</dbReference>
<gene>
    <name evidence="5" type="ORF">SAMN04488132_1055</name>
</gene>
<dbReference type="PANTHER" id="PTHR43280:SF32">
    <property type="entry name" value="TRANSCRIPTIONAL REGULATORY PROTEIN"/>
    <property type="match status" value="1"/>
</dbReference>
<dbReference type="InterPro" id="IPR018060">
    <property type="entry name" value="HTH_AraC"/>
</dbReference>
<reference evidence="5 6" key="1">
    <citation type="submission" date="2017-02" db="EMBL/GenBank/DDBJ databases">
        <authorList>
            <person name="Peterson S.W."/>
        </authorList>
    </citation>
    <scope>NUCLEOTIDE SEQUENCE [LARGE SCALE GENOMIC DNA]</scope>
    <source>
        <strain evidence="5 6">DSM 22335</strain>
    </source>
</reference>
<dbReference type="SUPFAM" id="SSF51215">
    <property type="entry name" value="Regulatory protein AraC"/>
    <property type="match status" value="1"/>
</dbReference>
<dbReference type="Proteomes" id="UP000190888">
    <property type="component" value="Unassembled WGS sequence"/>
</dbReference>
<keyword evidence="6" id="KW-1185">Reference proteome</keyword>
<keyword evidence="1" id="KW-0805">Transcription regulation</keyword>
<dbReference type="InterPro" id="IPR014710">
    <property type="entry name" value="RmlC-like_jellyroll"/>
</dbReference>
<dbReference type="PANTHER" id="PTHR43280">
    <property type="entry name" value="ARAC-FAMILY TRANSCRIPTIONAL REGULATOR"/>
    <property type="match status" value="1"/>
</dbReference>
<dbReference type="PRINTS" id="PR00032">
    <property type="entry name" value="HTHARAC"/>
</dbReference>